<keyword evidence="2" id="KW-0805">Transcription regulation</keyword>
<keyword evidence="3" id="KW-0804">Transcription</keyword>
<dbReference type="Proteomes" id="UP000046393">
    <property type="component" value="Unplaced"/>
</dbReference>
<dbReference type="AlphaFoldDB" id="A0A0N5AJ54"/>
<proteinExistence type="predicted"/>
<evidence type="ECO:0000313" key="7">
    <source>
        <dbReference type="WBParaSite" id="SMUV_0000447501-mRNA-1"/>
    </source>
</evidence>
<evidence type="ECO:0000256" key="3">
    <source>
        <dbReference type="ARBA" id="ARBA00023163"/>
    </source>
</evidence>
<comment type="subcellular location">
    <subcellularLocation>
        <location evidence="1">Nucleus</location>
    </subcellularLocation>
</comment>
<dbReference type="InterPro" id="IPR012346">
    <property type="entry name" value="p53/RUNT-type_TF_DNA-bd_sf"/>
</dbReference>
<dbReference type="SUPFAM" id="SSF49417">
    <property type="entry name" value="p53-like transcription factors"/>
    <property type="match status" value="1"/>
</dbReference>
<dbReference type="InterPro" id="IPR000040">
    <property type="entry name" value="AML1_Runt"/>
</dbReference>
<evidence type="ECO:0000259" key="5">
    <source>
        <dbReference type="PROSITE" id="PS51062"/>
    </source>
</evidence>
<keyword evidence="6" id="KW-1185">Reference proteome</keyword>
<dbReference type="PROSITE" id="PS51062">
    <property type="entry name" value="RUNT"/>
    <property type="match status" value="1"/>
</dbReference>
<evidence type="ECO:0000313" key="6">
    <source>
        <dbReference type="Proteomes" id="UP000046393"/>
    </source>
</evidence>
<dbReference type="Pfam" id="PF00853">
    <property type="entry name" value="Runt"/>
    <property type="match status" value="1"/>
</dbReference>
<dbReference type="GO" id="GO:0005524">
    <property type="term" value="F:ATP binding"/>
    <property type="evidence" value="ECO:0007669"/>
    <property type="project" value="InterPro"/>
</dbReference>
<dbReference type="InterPro" id="IPR013524">
    <property type="entry name" value="Runt_dom"/>
</dbReference>
<evidence type="ECO:0000256" key="4">
    <source>
        <dbReference type="ARBA" id="ARBA00023242"/>
    </source>
</evidence>
<dbReference type="STRING" id="451379.A0A0N5AJ54"/>
<dbReference type="PANTHER" id="PTHR11950:SF31">
    <property type="entry name" value="SEGMENTATION PROTEIN RUNT"/>
    <property type="match status" value="1"/>
</dbReference>
<sequence length="134" mass="15291">LLKIYENKLEKKFIRRTSDPRFLCSALPSLGRVKIALKVPFKLYALTDIPNGTSVTLMAFTNRCQSCVVLNNEAEMNWNVAEFSKLKFMSSSGRGTKFDFKIIIRAKPEIEIYIQDAIKITVDGVRKPRSTFLP</sequence>
<evidence type="ECO:0000256" key="2">
    <source>
        <dbReference type="ARBA" id="ARBA00023015"/>
    </source>
</evidence>
<organism evidence="6 7">
    <name type="scientific">Syphacia muris</name>
    <dbReference type="NCBI Taxonomy" id="451379"/>
    <lineage>
        <taxon>Eukaryota</taxon>
        <taxon>Metazoa</taxon>
        <taxon>Ecdysozoa</taxon>
        <taxon>Nematoda</taxon>
        <taxon>Chromadorea</taxon>
        <taxon>Rhabditida</taxon>
        <taxon>Spirurina</taxon>
        <taxon>Oxyuridomorpha</taxon>
        <taxon>Oxyuroidea</taxon>
        <taxon>Oxyuridae</taxon>
        <taxon>Syphacia</taxon>
    </lineage>
</organism>
<reference evidence="7" key="1">
    <citation type="submission" date="2017-02" db="UniProtKB">
        <authorList>
            <consortium name="WormBaseParasite"/>
        </authorList>
    </citation>
    <scope>IDENTIFICATION</scope>
</reference>
<dbReference type="PANTHER" id="PTHR11950">
    <property type="entry name" value="RUNT RELATED"/>
    <property type="match status" value="1"/>
</dbReference>
<dbReference type="InterPro" id="IPR008967">
    <property type="entry name" value="p53-like_TF_DNA-bd_sf"/>
</dbReference>
<dbReference type="WBParaSite" id="SMUV_0000447501-mRNA-1">
    <property type="protein sequence ID" value="SMUV_0000447501-mRNA-1"/>
    <property type="gene ID" value="SMUV_0000447501"/>
</dbReference>
<keyword evidence="4" id="KW-0539">Nucleus</keyword>
<feature type="domain" description="Runt" evidence="5">
    <location>
        <begin position="2"/>
        <end position="130"/>
    </location>
</feature>
<dbReference type="GO" id="GO:0000981">
    <property type="term" value="F:DNA-binding transcription factor activity, RNA polymerase II-specific"/>
    <property type="evidence" value="ECO:0007669"/>
    <property type="project" value="TreeGrafter"/>
</dbReference>
<accession>A0A0N5AJ54</accession>
<dbReference type="PRINTS" id="PR00967">
    <property type="entry name" value="ONCOGENEAML1"/>
</dbReference>
<dbReference type="Gene3D" id="2.60.40.720">
    <property type="match status" value="1"/>
</dbReference>
<dbReference type="GO" id="GO:0005634">
    <property type="term" value="C:nucleus"/>
    <property type="evidence" value="ECO:0007669"/>
    <property type="project" value="UniProtKB-SubCell"/>
</dbReference>
<protein>
    <submittedName>
        <fullName evidence="7">Runt domain-containing protein</fullName>
    </submittedName>
</protein>
<evidence type="ECO:0000256" key="1">
    <source>
        <dbReference type="ARBA" id="ARBA00004123"/>
    </source>
</evidence>
<dbReference type="GO" id="GO:0000978">
    <property type="term" value="F:RNA polymerase II cis-regulatory region sequence-specific DNA binding"/>
    <property type="evidence" value="ECO:0007669"/>
    <property type="project" value="TreeGrafter"/>
</dbReference>
<name>A0A0N5AJ54_9BILA</name>